<keyword evidence="2" id="KW-0521">NADP</keyword>
<feature type="domain" description="Bacterial bifunctional deaminase-reductase C-terminal" evidence="4">
    <location>
        <begin position="31"/>
        <end position="236"/>
    </location>
</feature>
<protein>
    <recommendedName>
        <fullName evidence="4">Bacterial bifunctional deaminase-reductase C-terminal domain-containing protein</fullName>
    </recommendedName>
</protein>
<evidence type="ECO:0000313" key="6">
    <source>
        <dbReference type="Proteomes" id="UP000253250"/>
    </source>
</evidence>
<dbReference type="AlphaFoldDB" id="A0A368HED3"/>
<evidence type="ECO:0000259" key="4">
    <source>
        <dbReference type="Pfam" id="PF01872"/>
    </source>
</evidence>
<name>A0A368HED3_9GAMM</name>
<dbReference type="OrthoDB" id="5563679at2"/>
<keyword evidence="3" id="KW-0560">Oxidoreductase</keyword>
<proteinExistence type="predicted"/>
<dbReference type="InterPro" id="IPR024072">
    <property type="entry name" value="DHFR-like_dom_sf"/>
</dbReference>
<evidence type="ECO:0000256" key="3">
    <source>
        <dbReference type="ARBA" id="ARBA00023002"/>
    </source>
</evidence>
<comment type="caution">
    <text evidence="5">The sequence shown here is derived from an EMBL/GenBank/DDBJ whole genome shotgun (WGS) entry which is preliminary data.</text>
</comment>
<evidence type="ECO:0000256" key="1">
    <source>
        <dbReference type="ARBA" id="ARBA00005104"/>
    </source>
</evidence>
<gene>
    <name evidence="5" type="ORF">C4900_13640</name>
</gene>
<dbReference type="EMBL" id="PSYR01000002">
    <property type="protein sequence ID" value="RCN56796.1"/>
    <property type="molecule type" value="Genomic_DNA"/>
</dbReference>
<dbReference type="InterPro" id="IPR050765">
    <property type="entry name" value="Riboflavin_Biosynth_HTPR"/>
</dbReference>
<dbReference type="GO" id="GO:0008703">
    <property type="term" value="F:5-amino-6-(5-phosphoribosylamino)uracil reductase activity"/>
    <property type="evidence" value="ECO:0007669"/>
    <property type="project" value="InterPro"/>
</dbReference>
<dbReference type="Proteomes" id="UP000253250">
    <property type="component" value="Unassembled WGS sequence"/>
</dbReference>
<dbReference type="InterPro" id="IPR002734">
    <property type="entry name" value="RibDG_C"/>
</dbReference>
<evidence type="ECO:0000313" key="5">
    <source>
        <dbReference type="EMBL" id="RCN56796.1"/>
    </source>
</evidence>
<reference evidence="5 6" key="1">
    <citation type="submission" date="2018-02" db="EMBL/GenBank/DDBJ databases">
        <title>Insights into the biology of acidophilic members of the Acidiferrobacteraceae family derived from comparative genomic analyses.</title>
        <authorList>
            <person name="Issotta F."/>
            <person name="Thyssen C."/>
            <person name="Mena C."/>
            <person name="Moya A."/>
            <person name="Bellenberg S."/>
            <person name="Sproer C."/>
            <person name="Covarrubias P.C."/>
            <person name="Sand W."/>
            <person name="Quatrini R."/>
            <person name="Vera M."/>
        </authorList>
    </citation>
    <scope>NUCLEOTIDE SEQUENCE [LARGE SCALE GENOMIC DNA]</scope>
    <source>
        <strain evidence="6">m-1</strain>
    </source>
</reference>
<sequence>MPILTLYPGAPQRRELAGLYLDDVPADVGHPFIYANFLASLDGRIALRDGNGHKGVPATIANDLDWRLYTELLVQADAVLTTGPQARAIATGAFKDMMITAHERYPDLRDYRRARGLSAHPVCVVVTSRPHDLAGGALKSAHPGTIVAITPTKARDEVQAARAAGLQVIVVDEALTVTGKDLWRVLDERGLRRVYMTGGPRLFHSLLVDRVVDRLYLTTACRLLGGEEDMETLVRGSVLPLPVEARLRRLALDAVGPPQQLFASYELARIDR</sequence>
<dbReference type="GO" id="GO:0009231">
    <property type="term" value="P:riboflavin biosynthetic process"/>
    <property type="evidence" value="ECO:0007669"/>
    <property type="project" value="InterPro"/>
</dbReference>
<accession>A0A368HED3</accession>
<dbReference type="Pfam" id="PF01872">
    <property type="entry name" value="RibD_C"/>
    <property type="match status" value="1"/>
</dbReference>
<dbReference type="Gene3D" id="3.40.430.10">
    <property type="entry name" value="Dihydrofolate Reductase, subunit A"/>
    <property type="match status" value="1"/>
</dbReference>
<comment type="pathway">
    <text evidence="1">Cofactor biosynthesis; riboflavin biosynthesis.</text>
</comment>
<dbReference type="PANTHER" id="PTHR38011:SF7">
    <property type="entry name" value="2,5-DIAMINO-6-RIBOSYLAMINO-4(3H)-PYRIMIDINONE 5'-PHOSPHATE REDUCTASE"/>
    <property type="match status" value="1"/>
</dbReference>
<organism evidence="5 6">
    <name type="scientific">Acidiferrobacter thiooxydans</name>
    <dbReference type="NCBI Taxonomy" id="163359"/>
    <lineage>
        <taxon>Bacteria</taxon>
        <taxon>Pseudomonadati</taxon>
        <taxon>Pseudomonadota</taxon>
        <taxon>Gammaproteobacteria</taxon>
        <taxon>Acidiferrobacterales</taxon>
        <taxon>Acidiferrobacteraceae</taxon>
        <taxon>Acidiferrobacter</taxon>
    </lineage>
</organism>
<evidence type="ECO:0000256" key="2">
    <source>
        <dbReference type="ARBA" id="ARBA00022857"/>
    </source>
</evidence>
<dbReference type="RefSeq" id="WP_114283257.1">
    <property type="nucleotide sequence ID" value="NZ_PSYR01000002.1"/>
</dbReference>
<dbReference type="SUPFAM" id="SSF53597">
    <property type="entry name" value="Dihydrofolate reductase-like"/>
    <property type="match status" value="1"/>
</dbReference>
<keyword evidence="6" id="KW-1185">Reference proteome</keyword>
<dbReference type="PANTHER" id="PTHR38011">
    <property type="entry name" value="DIHYDROFOLATE REDUCTASE FAMILY PROTEIN (AFU_ORTHOLOGUE AFUA_8G06820)"/>
    <property type="match status" value="1"/>
</dbReference>